<proteinExistence type="predicted"/>
<name>A0A3A3Z0A2_9ACTN</name>
<dbReference type="SUPFAM" id="SSF49695">
    <property type="entry name" value="gamma-Crystallin-like"/>
    <property type="match status" value="1"/>
</dbReference>
<dbReference type="EMBL" id="QZEZ01000006">
    <property type="protein sequence ID" value="RJK94882.1"/>
    <property type="molecule type" value="Genomic_DNA"/>
</dbReference>
<feature type="signal peptide" evidence="1">
    <location>
        <begin position="1"/>
        <end position="27"/>
    </location>
</feature>
<reference evidence="2 3" key="1">
    <citation type="submission" date="2018-09" db="EMBL/GenBank/DDBJ databases">
        <title>YIM 75000 draft genome.</title>
        <authorList>
            <person name="Tang S."/>
            <person name="Feng Y."/>
        </authorList>
    </citation>
    <scope>NUCLEOTIDE SEQUENCE [LARGE SCALE GENOMIC DNA]</scope>
    <source>
        <strain evidence="2 3">YIM 75000</strain>
    </source>
</reference>
<sequence>MSMTKRVPAVTVLAGLVLAATATGAAAEGPGDVTLWEDYSYTGSKYIDYAQGSSDADEVEIHWWDGDNEISSVKNMTGKWLVLYADDGQRGKKVCLRPGAMVANLGWYGFNDQAESLALRDTNPCA</sequence>
<evidence type="ECO:0000313" key="3">
    <source>
        <dbReference type="Proteomes" id="UP000265614"/>
    </source>
</evidence>
<evidence type="ECO:0000256" key="1">
    <source>
        <dbReference type="SAM" id="SignalP"/>
    </source>
</evidence>
<evidence type="ECO:0000313" key="2">
    <source>
        <dbReference type="EMBL" id="RJK94882.1"/>
    </source>
</evidence>
<dbReference type="Pfam" id="PF03995">
    <property type="entry name" value="Inhibitor_I36"/>
    <property type="match status" value="1"/>
</dbReference>
<dbReference type="AlphaFoldDB" id="A0A3A3Z0A2"/>
<protein>
    <submittedName>
        <fullName evidence="2">Uncharacterized protein</fullName>
    </submittedName>
</protein>
<keyword evidence="1" id="KW-0732">Signal</keyword>
<accession>A0A3A3Z0A2</accession>
<dbReference type="Proteomes" id="UP000265614">
    <property type="component" value="Unassembled WGS sequence"/>
</dbReference>
<dbReference type="OrthoDB" id="3401940at2"/>
<gene>
    <name evidence="2" type="ORF">D5H78_13890</name>
</gene>
<organism evidence="2 3">
    <name type="scientific">Vallicoccus soli</name>
    <dbReference type="NCBI Taxonomy" id="2339232"/>
    <lineage>
        <taxon>Bacteria</taxon>
        <taxon>Bacillati</taxon>
        <taxon>Actinomycetota</taxon>
        <taxon>Actinomycetes</taxon>
        <taxon>Motilibacterales</taxon>
        <taxon>Vallicoccaceae</taxon>
        <taxon>Vallicoccus</taxon>
    </lineage>
</organism>
<dbReference type="Gene3D" id="2.60.20.10">
    <property type="entry name" value="Crystallins"/>
    <property type="match status" value="1"/>
</dbReference>
<feature type="chain" id="PRO_5017382119" evidence="1">
    <location>
        <begin position="28"/>
        <end position="126"/>
    </location>
</feature>
<keyword evidence="3" id="KW-1185">Reference proteome</keyword>
<comment type="caution">
    <text evidence="2">The sequence shown here is derived from an EMBL/GenBank/DDBJ whole genome shotgun (WGS) entry which is preliminary data.</text>
</comment>
<dbReference type="InterPro" id="IPR011024">
    <property type="entry name" value="G_crystallin-like"/>
</dbReference>